<evidence type="ECO:0000256" key="3">
    <source>
        <dbReference type="ARBA" id="ARBA00022827"/>
    </source>
</evidence>
<comment type="caution">
    <text evidence="6">The sequence shown here is derived from an EMBL/GenBank/DDBJ whole genome shotgun (WGS) entry which is preliminary data.</text>
</comment>
<feature type="transmembrane region" description="Helical" evidence="5">
    <location>
        <begin position="407"/>
        <end position="431"/>
    </location>
</feature>
<keyword evidence="7" id="KW-1185">Reference proteome</keyword>
<dbReference type="AlphaFoldDB" id="A0AB34IWE8"/>
<dbReference type="GO" id="GO:0004499">
    <property type="term" value="F:N,N-dimethylaniline monooxygenase activity"/>
    <property type="evidence" value="ECO:0007669"/>
    <property type="project" value="InterPro"/>
</dbReference>
<dbReference type="PANTHER" id="PTHR23023">
    <property type="entry name" value="DIMETHYLANILINE MONOOXYGENASE"/>
    <property type="match status" value="1"/>
</dbReference>
<accession>A0AB34IWE8</accession>
<evidence type="ECO:0000313" key="7">
    <source>
        <dbReference type="Proteomes" id="UP001515480"/>
    </source>
</evidence>
<dbReference type="Proteomes" id="UP001515480">
    <property type="component" value="Unassembled WGS sequence"/>
</dbReference>
<feature type="transmembrane region" description="Helical" evidence="5">
    <location>
        <begin position="215"/>
        <end position="237"/>
    </location>
</feature>
<reference evidence="6 7" key="1">
    <citation type="journal article" date="2024" name="Science">
        <title>Giant polyketide synthase enzymes in the biosynthesis of giant marine polyether toxins.</title>
        <authorList>
            <person name="Fallon T.R."/>
            <person name="Shende V.V."/>
            <person name="Wierzbicki I.H."/>
            <person name="Pendleton A.L."/>
            <person name="Watervoot N.F."/>
            <person name="Auber R.P."/>
            <person name="Gonzalez D.J."/>
            <person name="Wisecaver J.H."/>
            <person name="Moore B.S."/>
        </authorList>
    </citation>
    <scope>NUCLEOTIDE SEQUENCE [LARGE SCALE GENOMIC DNA]</scope>
    <source>
        <strain evidence="6 7">12B1</strain>
    </source>
</reference>
<evidence type="ECO:0000256" key="1">
    <source>
        <dbReference type="ARBA" id="ARBA00009183"/>
    </source>
</evidence>
<keyword evidence="5" id="KW-0812">Transmembrane</keyword>
<sequence>MAGEDGVKRVAIIGAGWSGLQILQSLRERGMSAQIFEKLDLIGGTWTPALSYHSLNLHSPRYMASVFVHGKPFPFKQSDRDYLNGKAPAAEMHEYLNDFARTQQLLPHIALSSAVVAIEYSSSTRTAMLRVQKTASAPATHGPFDLVVFASVSGKPSLPPLDGAFGGALLHSSELRKPLLDEVVAKKKKVVVLGAGKSGCDMVSALRQHGHRNCVLLWAVWPRLGLFLAWLTGYMVMPVRSFRNLHWNASKFHFGSLNREQAADLREVEAVQAEPARLCREGIVLKSGELLACDVIICATGYDTGFADVQLVKDGKKFVIDDKEPLLHHALVPTFPCLMFSHSALFHVGPARGVTQSAYISYVLNELTVDERAVRQAQKYMCKQSVNRHFVYGDHFVDSFVLHLVDLIWAGILPVSSFVAFAFNFFVFSIYEPMWLNVGKHKVVKETQKSMLECL</sequence>
<keyword evidence="4" id="KW-0560">Oxidoreductase</keyword>
<name>A0AB34IWE8_PRYPA</name>
<dbReference type="InterPro" id="IPR036188">
    <property type="entry name" value="FAD/NAD-bd_sf"/>
</dbReference>
<evidence type="ECO:0008006" key="8">
    <source>
        <dbReference type="Google" id="ProtNLM"/>
    </source>
</evidence>
<comment type="similarity">
    <text evidence="1">Belongs to the FMO family.</text>
</comment>
<dbReference type="GO" id="GO:0050661">
    <property type="term" value="F:NADP binding"/>
    <property type="evidence" value="ECO:0007669"/>
    <property type="project" value="InterPro"/>
</dbReference>
<evidence type="ECO:0000256" key="4">
    <source>
        <dbReference type="ARBA" id="ARBA00023002"/>
    </source>
</evidence>
<dbReference type="InterPro" id="IPR020946">
    <property type="entry name" value="Flavin_mOase-like"/>
</dbReference>
<keyword evidence="2" id="KW-0285">Flavoprotein</keyword>
<keyword evidence="5" id="KW-1133">Transmembrane helix</keyword>
<keyword evidence="5" id="KW-0472">Membrane</keyword>
<keyword evidence="3" id="KW-0274">FAD</keyword>
<dbReference type="Gene3D" id="3.50.50.60">
    <property type="entry name" value="FAD/NAD(P)-binding domain"/>
    <property type="match status" value="1"/>
</dbReference>
<organism evidence="6 7">
    <name type="scientific">Prymnesium parvum</name>
    <name type="common">Toxic golden alga</name>
    <dbReference type="NCBI Taxonomy" id="97485"/>
    <lineage>
        <taxon>Eukaryota</taxon>
        <taxon>Haptista</taxon>
        <taxon>Haptophyta</taxon>
        <taxon>Prymnesiophyceae</taxon>
        <taxon>Prymnesiales</taxon>
        <taxon>Prymnesiaceae</taxon>
        <taxon>Prymnesium</taxon>
    </lineage>
</organism>
<evidence type="ECO:0000256" key="2">
    <source>
        <dbReference type="ARBA" id="ARBA00022630"/>
    </source>
</evidence>
<proteinExistence type="inferred from homology"/>
<dbReference type="SUPFAM" id="SSF51905">
    <property type="entry name" value="FAD/NAD(P)-binding domain"/>
    <property type="match status" value="1"/>
</dbReference>
<gene>
    <name evidence="6" type="ORF">AB1Y20_007727</name>
</gene>
<dbReference type="Pfam" id="PF00743">
    <property type="entry name" value="FMO-like"/>
    <property type="match status" value="1"/>
</dbReference>
<dbReference type="GO" id="GO:0050660">
    <property type="term" value="F:flavin adenine dinucleotide binding"/>
    <property type="evidence" value="ECO:0007669"/>
    <property type="project" value="InterPro"/>
</dbReference>
<evidence type="ECO:0000313" key="6">
    <source>
        <dbReference type="EMBL" id="KAL1508140.1"/>
    </source>
</evidence>
<dbReference type="InterPro" id="IPR050346">
    <property type="entry name" value="FMO-like"/>
</dbReference>
<dbReference type="EMBL" id="JBGBPQ010000017">
    <property type="protein sequence ID" value="KAL1508140.1"/>
    <property type="molecule type" value="Genomic_DNA"/>
</dbReference>
<protein>
    <recommendedName>
        <fullName evidence="8">Flavin-containing monooxygenase</fullName>
    </recommendedName>
</protein>
<evidence type="ECO:0000256" key="5">
    <source>
        <dbReference type="SAM" id="Phobius"/>
    </source>
</evidence>